<reference evidence="2 3" key="1">
    <citation type="submission" date="2020-02" db="EMBL/GenBank/DDBJ databases">
        <authorList>
            <person name="Ferguson B K."/>
        </authorList>
    </citation>
    <scope>NUCLEOTIDE SEQUENCE [LARGE SCALE GENOMIC DNA]</scope>
</reference>
<keyword evidence="3" id="KW-1185">Reference proteome</keyword>
<name>A0A6H5I7G2_9HYME</name>
<evidence type="ECO:0000313" key="2">
    <source>
        <dbReference type="EMBL" id="CAB0033867.1"/>
    </source>
</evidence>
<evidence type="ECO:0000256" key="1">
    <source>
        <dbReference type="SAM" id="SignalP"/>
    </source>
</evidence>
<evidence type="ECO:0008006" key="4">
    <source>
        <dbReference type="Google" id="ProtNLM"/>
    </source>
</evidence>
<evidence type="ECO:0000313" key="3">
    <source>
        <dbReference type="Proteomes" id="UP000479190"/>
    </source>
</evidence>
<dbReference type="EMBL" id="CADCXV010000727">
    <property type="protein sequence ID" value="CAB0033867.1"/>
    <property type="molecule type" value="Genomic_DNA"/>
</dbReference>
<organism evidence="2 3">
    <name type="scientific">Trichogramma brassicae</name>
    <dbReference type="NCBI Taxonomy" id="86971"/>
    <lineage>
        <taxon>Eukaryota</taxon>
        <taxon>Metazoa</taxon>
        <taxon>Ecdysozoa</taxon>
        <taxon>Arthropoda</taxon>
        <taxon>Hexapoda</taxon>
        <taxon>Insecta</taxon>
        <taxon>Pterygota</taxon>
        <taxon>Neoptera</taxon>
        <taxon>Endopterygota</taxon>
        <taxon>Hymenoptera</taxon>
        <taxon>Apocrita</taxon>
        <taxon>Proctotrupomorpha</taxon>
        <taxon>Chalcidoidea</taxon>
        <taxon>Trichogrammatidae</taxon>
        <taxon>Trichogramma</taxon>
    </lineage>
</organism>
<dbReference type="Proteomes" id="UP000479190">
    <property type="component" value="Unassembled WGS sequence"/>
</dbReference>
<dbReference type="AlphaFoldDB" id="A0A6H5I7G2"/>
<keyword evidence="1" id="KW-0732">Signal</keyword>
<proteinExistence type="predicted"/>
<feature type="signal peptide" evidence="1">
    <location>
        <begin position="1"/>
        <end position="27"/>
    </location>
</feature>
<feature type="chain" id="PRO_5026198973" description="Secreted protein" evidence="1">
    <location>
        <begin position="28"/>
        <end position="205"/>
    </location>
</feature>
<accession>A0A6H5I7G2</accession>
<sequence>MPRLCVPLRLTAGWLVRVYVFVEFCYSNFPDVKIEERYLLYFPRRFHGPNGNTAQQHHDGTVQREEDEVGRVVPLPLRLVLKLRRLRRRRARVTLNPLEHNVVVVFVIVCRYAAHAAGLQVLIPARAYVHTKVDQLRRCDRRFERSESEKAKQRAQVGIDHARLHAGRYLCSSCSYIDPIKKYKLNFSHHEIQVLQHSSSGAANK</sequence>
<protein>
    <recommendedName>
        <fullName evidence="4">Secreted protein</fullName>
    </recommendedName>
</protein>
<gene>
    <name evidence="2" type="ORF">TBRA_LOCUS5765</name>
</gene>